<name>A0ABP0IF43_9DINO</name>
<gene>
    <name evidence="1" type="ORF">CCMP2556_LOCUS5873</name>
</gene>
<accession>A0ABP0IF43</accession>
<protein>
    <submittedName>
        <fullName evidence="1">Uncharacterized protein</fullName>
    </submittedName>
</protein>
<reference evidence="1 2" key="1">
    <citation type="submission" date="2024-02" db="EMBL/GenBank/DDBJ databases">
        <authorList>
            <person name="Chen Y."/>
            <person name="Shah S."/>
            <person name="Dougan E. K."/>
            <person name="Thang M."/>
            <person name="Chan C."/>
        </authorList>
    </citation>
    <scope>NUCLEOTIDE SEQUENCE [LARGE SCALE GENOMIC DNA]</scope>
</reference>
<proteinExistence type="predicted"/>
<dbReference type="EMBL" id="CAXAMN010002503">
    <property type="protein sequence ID" value="CAK8999964.1"/>
    <property type="molecule type" value="Genomic_DNA"/>
</dbReference>
<dbReference type="Proteomes" id="UP001642484">
    <property type="component" value="Unassembled WGS sequence"/>
</dbReference>
<comment type="caution">
    <text evidence="1">The sequence shown here is derived from an EMBL/GenBank/DDBJ whole genome shotgun (WGS) entry which is preliminary data.</text>
</comment>
<evidence type="ECO:0000313" key="1">
    <source>
        <dbReference type="EMBL" id="CAK8999964.1"/>
    </source>
</evidence>
<organism evidence="1 2">
    <name type="scientific">Durusdinium trenchii</name>
    <dbReference type="NCBI Taxonomy" id="1381693"/>
    <lineage>
        <taxon>Eukaryota</taxon>
        <taxon>Sar</taxon>
        <taxon>Alveolata</taxon>
        <taxon>Dinophyceae</taxon>
        <taxon>Suessiales</taxon>
        <taxon>Symbiodiniaceae</taxon>
        <taxon>Durusdinium</taxon>
    </lineage>
</organism>
<keyword evidence="2" id="KW-1185">Reference proteome</keyword>
<evidence type="ECO:0000313" key="2">
    <source>
        <dbReference type="Proteomes" id="UP001642484"/>
    </source>
</evidence>
<sequence>MASTEDHKQALVSSCFTTQKGFQKRSRRQGPALNLFDTQWKAINEDTNYAVGSDIQLQEALNQGVVSVILRHSTPRPVRAKIADLLNAKREFMWTLDEDGTVDTGNSIENTDYCSHFEWLSKGMDAEQVNCLVRTHLGIKDSKRILG</sequence>